<evidence type="ECO:0000313" key="14">
    <source>
        <dbReference type="Proteomes" id="UP001565220"/>
    </source>
</evidence>
<feature type="domain" description="SDR-like Ig" evidence="12">
    <location>
        <begin position="58"/>
        <end position="152"/>
    </location>
</feature>
<evidence type="ECO:0000256" key="3">
    <source>
        <dbReference type="ARBA" id="ARBA00022512"/>
    </source>
</evidence>
<dbReference type="EMBL" id="JBGFFE010000017">
    <property type="protein sequence ID" value="MEY8764193.1"/>
    <property type="molecule type" value="Genomic_DNA"/>
</dbReference>
<name>A0ABV4DZ78_9CLOT</name>
<keyword evidence="6" id="KW-0572">Peptidoglycan-anchor</keyword>
<evidence type="ECO:0000256" key="5">
    <source>
        <dbReference type="ARBA" id="ARBA00022729"/>
    </source>
</evidence>
<keyword evidence="5 9" id="KW-0732">Signal</keyword>
<dbReference type="Pfam" id="PF17802">
    <property type="entry name" value="SpaA"/>
    <property type="match status" value="5"/>
</dbReference>
<dbReference type="SUPFAM" id="SSF49478">
    <property type="entry name" value="Cna protein B-type domain"/>
    <property type="match status" value="4"/>
</dbReference>
<dbReference type="Gene3D" id="2.60.40.740">
    <property type="match status" value="5"/>
</dbReference>
<dbReference type="InterPro" id="IPR047589">
    <property type="entry name" value="DUF11_rpt"/>
</dbReference>
<accession>A0ABV4DZ78</accession>
<dbReference type="InterPro" id="IPR041033">
    <property type="entry name" value="SpaA_PFL_dom_1"/>
</dbReference>
<keyword evidence="8" id="KW-0812">Transmembrane</keyword>
<dbReference type="InterPro" id="IPR013783">
    <property type="entry name" value="Ig-like_fold"/>
</dbReference>
<evidence type="ECO:0000313" key="13">
    <source>
        <dbReference type="EMBL" id="MEY8764193.1"/>
    </source>
</evidence>
<feature type="domain" description="SpaA-like prealbumin fold" evidence="11">
    <location>
        <begin position="1219"/>
        <end position="1309"/>
    </location>
</feature>
<dbReference type="Pfam" id="PF17961">
    <property type="entry name" value="Big_8"/>
    <property type="match status" value="2"/>
</dbReference>
<comment type="similarity">
    <text evidence="2">Belongs to the serine-aspartate repeat-containing protein (SDr) family.</text>
</comment>
<dbReference type="Pfam" id="PF05737">
    <property type="entry name" value="Collagen_bind"/>
    <property type="match status" value="5"/>
</dbReference>
<dbReference type="InterPro" id="IPR041171">
    <property type="entry name" value="SDR_Ig"/>
</dbReference>
<feature type="domain" description="Collagen binding" evidence="10">
    <location>
        <begin position="740"/>
        <end position="852"/>
    </location>
</feature>
<dbReference type="NCBIfam" id="TIGR01451">
    <property type="entry name" value="B_ant_repeat"/>
    <property type="match status" value="4"/>
</dbReference>
<feature type="domain" description="SpaA-like prealbumin fold" evidence="11">
    <location>
        <begin position="1116"/>
        <end position="1197"/>
    </location>
</feature>
<dbReference type="PANTHER" id="PTHR36108:SF13">
    <property type="entry name" value="COLOSSIN-B-RELATED"/>
    <property type="match status" value="1"/>
</dbReference>
<dbReference type="SUPFAM" id="SSF49401">
    <property type="entry name" value="Bacterial adhesins"/>
    <property type="match status" value="7"/>
</dbReference>
<gene>
    <name evidence="13" type="ORF">AB8S09_11175</name>
</gene>
<keyword evidence="8" id="KW-0472">Membrane</keyword>
<feature type="domain" description="Collagen binding" evidence="10">
    <location>
        <begin position="485"/>
        <end position="589"/>
    </location>
</feature>
<feature type="domain" description="SpaA-like prealbumin fold" evidence="11">
    <location>
        <begin position="1433"/>
        <end position="1515"/>
    </location>
</feature>
<keyword evidence="3" id="KW-0134">Cell wall</keyword>
<feature type="domain" description="SpaA-like prealbumin fold" evidence="11">
    <location>
        <begin position="1021"/>
        <end position="1105"/>
    </location>
</feature>
<evidence type="ECO:0000259" key="10">
    <source>
        <dbReference type="Pfam" id="PF05737"/>
    </source>
</evidence>
<feature type="domain" description="Collagen binding" evidence="10">
    <location>
        <begin position="606"/>
        <end position="721"/>
    </location>
</feature>
<keyword evidence="4" id="KW-0964">Secreted</keyword>
<evidence type="ECO:0000256" key="6">
    <source>
        <dbReference type="ARBA" id="ARBA00023088"/>
    </source>
</evidence>
<dbReference type="RefSeq" id="WP_369869124.1">
    <property type="nucleotide sequence ID" value="NZ_JBGFFE010000017.1"/>
</dbReference>
<evidence type="ECO:0000256" key="8">
    <source>
        <dbReference type="SAM" id="Phobius"/>
    </source>
</evidence>
<dbReference type="NCBIfam" id="TIGR01167">
    <property type="entry name" value="LPXTG_anchor"/>
    <property type="match status" value="1"/>
</dbReference>
<dbReference type="PANTHER" id="PTHR36108">
    <property type="entry name" value="COLOSSIN-B-RELATED"/>
    <property type="match status" value="1"/>
</dbReference>
<dbReference type="InterPro" id="IPR011252">
    <property type="entry name" value="Fibrogen-bd_dom1"/>
</dbReference>
<evidence type="ECO:0000259" key="12">
    <source>
        <dbReference type="Pfam" id="PF17961"/>
    </source>
</evidence>
<organism evidence="13 14">
    <name type="scientific">Clostridium lapidicellarium</name>
    <dbReference type="NCBI Taxonomy" id="3240931"/>
    <lineage>
        <taxon>Bacteria</taxon>
        <taxon>Bacillati</taxon>
        <taxon>Bacillota</taxon>
        <taxon>Clostridia</taxon>
        <taxon>Eubacteriales</taxon>
        <taxon>Clostridiaceae</taxon>
        <taxon>Clostridium</taxon>
    </lineage>
</organism>
<evidence type="ECO:0000259" key="11">
    <source>
        <dbReference type="Pfam" id="PF17802"/>
    </source>
</evidence>
<evidence type="ECO:0000256" key="4">
    <source>
        <dbReference type="ARBA" id="ARBA00022525"/>
    </source>
</evidence>
<dbReference type="InterPro" id="IPR008966">
    <property type="entry name" value="Adhesion_dom_sf"/>
</dbReference>
<feature type="domain" description="Collagen binding" evidence="10">
    <location>
        <begin position="879"/>
        <end position="1000"/>
    </location>
</feature>
<protein>
    <submittedName>
        <fullName evidence="13">SpaA isopeptide-forming pilin-related protein</fullName>
    </submittedName>
</protein>
<feature type="domain" description="SpaA-like prealbumin fold" evidence="11">
    <location>
        <begin position="1339"/>
        <end position="1417"/>
    </location>
</feature>
<keyword evidence="14" id="KW-1185">Reference proteome</keyword>
<reference evidence="13 14" key="1">
    <citation type="submission" date="2024-08" db="EMBL/GenBank/DDBJ databases">
        <title>Clostridium lapicellarii sp. nov., and Clostridium renhuaiense sp. nov., two species isolated from the mud in a fermentation cellar used for producing sauce-flavour Chinese liquors.</title>
        <authorList>
            <person name="Yang F."/>
            <person name="Wang H."/>
            <person name="Chen L.Q."/>
            <person name="Zhou N."/>
            <person name="Lu J.J."/>
            <person name="Pu X.X."/>
            <person name="Wan B."/>
            <person name="Wang L."/>
            <person name="Liu S.J."/>
        </authorList>
    </citation>
    <scope>NUCLEOTIDE SEQUENCE [LARGE SCALE GENOMIC DNA]</scope>
    <source>
        <strain evidence="13 14">MT-113</strain>
    </source>
</reference>
<feature type="transmembrane region" description="Helical" evidence="8">
    <location>
        <begin position="1576"/>
        <end position="1594"/>
    </location>
</feature>
<feature type="region of interest" description="Disordered" evidence="7">
    <location>
        <begin position="170"/>
        <end position="199"/>
    </location>
</feature>
<feature type="region of interest" description="Disordered" evidence="7">
    <location>
        <begin position="1516"/>
        <end position="1555"/>
    </location>
</feature>
<feature type="compositionally biased region" description="Gly residues" evidence="7">
    <location>
        <begin position="1525"/>
        <end position="1540"/>
    </location>
</feature>
<comment type="subcellular location">
    <subcellularLocation>
        <location evidence="1">Secreted</location>
        <location evidence="1">Cell wall</location>
        <topology evidence="1">Peptidoglycan-anchor</topology>
    </subcellularLocation>
</comment>
<proteinExistence type="inferred from homology"/>
<dbReference type="InterPro" id="IPR008456">
    <property type="entry name" value="Collagen-bd_dom"/>
</dbReference>
<evidence type="ECO:0000256" key="2">
    <source>
        <dbReference type="ARBA" id="ARBA00007257"/>
    </source>
</evidence>
<comment type="caution">
    <text evidence="13">The sequence shown here is derived from an EMBL/GenBank/DDBJ whole genome shotgun (WGS) entry which is preliminary data.</text>
</comment>
<feature type="chain" id="PRO_5046869277" evidence="9">
    <location>
        <begin position="32"/>
        <end position="1604"/>
    </location>
</feature>
<dbReference type="Gene3D" id="2.60.40.10">
    <property type="entry name" value="Immunoglobulins"/>
    <property type="match status" value="5"/>
</dbReference>
<evidence type="ECO:0000256" key="7">
    <source>
        <dbReference type="SAM" id="MobiDB-lite"/>
    </source>
</evidence>
<feature type="domain" description="Collagen binding" evidence="10">
    <location>
        <begin position="352"/>
        <end position="464"/>
    </location>
</feature>
<dbReference type="Proteomes" id="UP001565220">
    <property type="component" value="Unassembled WGS sequence"/>
</dbReference>
<feature type="domain" description="SDR-like Ig" evidence="12">
    <location>
        <begin position="230"/>
        <end position="325"/>
    </location>
</feature>
<sequence>MKKKKFSSIVVTFIFLLQIFSSFMPIGSAKADDTAFPFVTGAVLTDGSGKDISQETNVDKNSDVNVNYDFSIPEGQTAVNGTPYTVQLPDQIKLKGTQADTSVKDSSGTQIGSFVVDTASNKLNITFSKDITGALSGKFSVSTQFDSSKIGNENPVSINFGKNSVNVNFRQDTSSENTGTSNTIGQTVSPSDVSASASTTTGNDITDSFHFITGFSGLTDKDGNPLGDNVDKASEIHVSYEWAIPNTVNVNLGDYYKMQLPKKIHIAAPIDQPINDDNGVKVADMHVDTSGLVTLTFTDYPSTHSNVSGYFYIDCHFEESEIGNNNPVTITFTIPGISDPVTVDVNFEQPKPSITKDGGYDPATDEITWQITVNKENVNVTNASVEDTINAGQVFVPNSVTVNGSPADASDYSYDPSSKKFIYNFGNINTQQVIAFKTSIHDDLAAQGQGSYKYNNTADLNYTDNGTPQTIISNTKTVNVPVKLISKNGHYDEANKKIDWTITVNESRRAIDNAVVTDMIPEGLTLIDDSVKVDGAAGSSYTILGQLFTYSLGSITEKKVITFSTSVDQSVYNSNNHKNYNNTASLTGNGVPDGTSDSVGVGVSPNIIQKTGSGYDASTGIITWTITVNGNKTNVAAGAKVTDTIPVGQKYVAGSAKLDGAQIGDGGYTAADSGDSKKTGTFVYIFNNAFSDTHTITFQTQVTDGKNYKANYSGKYYNYVNLTAVDINQDTTGAQQVTSNVITKTGAGYDYSTREITWKVVVNKNAMPITNAVVTDVIPEGQQYVADSASIDDGANGSFTILSDNQVVYTFTGTINKTYTIIFKTKLTDLSIFNTSGDKTLNNTAYITGDEIPTDGNATSTGKQTVKNSVVTKESTYTNGKSYIDWTVKANSNWSIPLAGTTITSATISDNLQDGLSLDTDTVELYKATVNSDGSLTPGDKVALTADNVKYNPDTRKFDFTFPQGAGTGAFILKFRTNVTKTGTYTNSVEFKGSGVNEKSTTTQNGVWFSQGGGGATGETGSIKVIKVGDDGVTLLSGAVFQLLDQYGNVKETSAPTGADGSIVFKNLKYDLNYKVKEITAPMGYNLSNEIYKFQVHNAAAQKDITYNYKDSIIKGNIQFSKEGEDGDALTGAEFTLYDSNGNAVQTVLSGSDGKVQFTGVEYGSYTIKETKAPTGYNPSTQVLTAAIGDNDDGKTVDAVYNDADGNPLSVLSDTKIKGNIQFKKTDQSGKPLKGAVFTLYKVGTGGTLTAVKNFDSKDLTSTSDDNGFVTFNGVEYGAYKIKETTAPSGYYLSSKVLCASITTDGSTVYARPEGDTGTNVYSLSDTKIPGGGSVGIQGTISVKKTDNGGNALSGAVFTLYNASGNPVQTAVTDVSGTAQFTKVKPGKYTVKETTAPAGYVLSGQVIPVEINMSKVYDIGTVKDSRNTPLTSSIEVKKTDNGGNALNGAEFTLYKDGIKINSAVSGKDGIVKFDGVDYGKYTIKETSAPAGYYLNKDILSVNVNFSKTYQFTVVDVKETPPPDNPGGGTPNTDNPGGGNLGSNNPVGPSKSGSSEGTLPVNLSKVLPKTGSILDTAILLLVGIAAVLVGVLVLVRGKRSGKTIK</sequence>
<evidence type="ECO:0000256" key="9">
    <source>
        <dbReference type="SAM" id="SignalP"/>
    </source>
</evidence>
<dbReference type="Gene3D" id="2.60.40.1280">
    <property type="match status" value="2"/>
</dbReference>
<feature type="signal peptide" evidence="9">
    <location>
        <begin position="1"/>
        <end position="31"/>
    </location>
</feature>
<evidence type="ECO:0000256" key="1">
    <source>
        <dbReference type="ARBA" id="ARBA00004168"/>
    </source>
</evidence>
<keyword evidence="8" id="KW-1133">Transmembrane helix</keyword>